<feature type="binding site" evidence="7">
    <location>
        <position position="238"/>
    </location>
    <ligand>
        <name>substrate</name>
    </ligand>
</feature>
<dbReference type="eggNOG" id="COG1820">
    <property type="taxonomic scope" value="Bacteria"/>
</dbReference>
<feature type="binding site" evidence="8">
    <location>
        <position position="182"/>
    </location>
    <ligand>
        <name>Zn(2+)</name>
        <dbReference type="ChEBI" id="CHEBI:29105"/>
    </ligand>
</feature>
<keyword evidence="11" id="KW-1185">Reference proteome</keyword>
<sequence length="361" mass="39778">MKLNIKHLNGGASATLEIENGIIKNILPLESTTYDYIHLAPALVDAHINGGEQLHFTANPTEETLWDMHYAAAKNGVGYQIPALITSDLETLFKGIETVQEFRQKNPEQSIIGLHLEGPFISIEKRGAHLTEYIRKPELSLINEILSAAKGMPLMMTIAPEHFDNDTISYLLEKGVIVSVGHSNCTYERAMEAFGLGVKWITHLFNAMSPFTHRAPGLAGAALSHPEVYCPIIPDGVHVHHATVKLALKLKKDKIFFISDALFQNGLKTHFQWRAFDAKLLDGKYINSDGNLAGANISMADALFTGVHEYGLSLSDSLRKCTSLPAEALGLPIGRIEVGHPAKFITFDENFEDIQLLCVKN</sequence>
<organism evidence="10 11">
    <name type="scientific">Leadbetterella byssophila (strain DSM 17132 / JCM 16389 / KACC 11308 / NBRC 106382 / 4M15)</name>
    <dbReference type="NCBI Taxonomy" id="649349"/>
    <lineage>
        <taxon>Bacteria</taxon>
        <taxon>Pseudomonadati</taxon>
        <taxon>Bacteroidota</taxon>
        <taxon>Cytophagia</taxon>
        <taxon>Cytophagales</taxon>
        <taxon>Leadbetterellaceae</taxon>
        <taxon>Leadbetterella</taxon>
    </lineage>
</organism>
<dbReference type="GO" id="GO:0008448">
    <property type="term" value="F:N-acetylglucosamine-6-phosphate deacetylase activity"/>
    <property type="evidence" value="ECO:0007669"/>
    <property type="project" value="UniProtKB-EC"/>
</dbReference>
<dbReference type="PANTHER" id="PTHR11113">
    <property type="entry name" value="N-ACETYLGLUCOSAMINE-6-PHOSPHATE DEACETYLASE"/>
    <property type="match status" value="1"/>
</dbReference>
<dbReference type="InterPro" id="IPR011059">
    <property type="entry name" value="Metal-dep_hydrolase_composite"/>
</dbReference>
<evidence type="ECO:0000256" key="6">
    <source>
        <dbReference type="PIRSR" id="PIRSR038994-1"/>
    </source>
</evidence>
<dbReference type="Proteomes" id="UP000007435">
    <property type="component" value="Chromosome"/>
</dbReference>
<dbReference type="Gene3D" id="3.20.20.140">
    <property type="entry name" value="Metal-dependent hydrolases"/>
    <property type="match status" value="1"/>
</dbReference>
<dbReference type="InterPro" id="IPR032466">
    <property type="entry name" value="Metal_Hydrolase"/>
</dbReference>
<comment type="similarity">
    <text evidence="1 5">Belongs to the metallo-dependent hydrolases superfamily. NagA family.</text>
</comment>
<dbReference type="RefSeq" id="WP_013408171.1">
    <property type="nucleotide sequence ID" value="NC_014655.1"/>
</dbReference>
<evidence type="ECO:0000313" key="10">
    <source>
        <dbReference type="EMBL" id="ADQ17122.1"/>
    </source>
</evidence>
<evidence type="ECO:0000256" key="5">
    <source>
        <dbReference type="PIRNR" id="PIRNR038994"/>
    </source>
</evidence>
<reference evidence="10 11" key="2">
    <citation type="journal article" date="2011" name="Stand. Genomic Sci.">
        <title>Complete genome sequence of Leadbetterella byssophila type strain (4M15).</title>
        <authorList>
            <person name="Abt B."/>
            <person name="Teshima H."/>
            <person name="Lucas S."/>
            <person name="Lapidus A."/>
            <person name="Del Rio T.G."/>
            <person name="Nolan M."/>
            <person name="Tice H."/>
            <person name="Cheng J.F."/>
            <person name="Pitluck S."/>
            <person name="Liolios K."/>
            <person name="Pagani I."/>
            <person name="Ivanova N."/>
            <person name="Mavromatis K."/>
            <person name="Pati A."/>
            <person name="Tapia R."/>
            <person name="Han C."/>
            <person name="Goodwin L."/>
            <person name="Chen A."/>
            <person name="Palaniappan K."/>
            <person name="Land M."/>
            <person name="Hauser L."/>
            <person name="Chang Y.J."/>
            <person name="Jeffries C.D."/>
            <person name="Rohde M."/>
            <person name="Goker M."/>
            <person name="Tindall B.J."/>
            <person name="Detter J.C."/>
            <person name="Woyke T."/>
            <person name="Bristow J."/>
            <person name="Eisen J.A."/>
            <person name="Markowitz V."/>
            <person name="Hugenholtz P."/>
            <person name="Klenk H.P."/>
            <person name="Kyrpides N.C."/>
        </authorList>
    </citation>
    <scope>NUCLEOTIDE SEQUENCE [LARGE SCALE GENOMIC DNA]</scope>
    <source>
        <strain evidence="11">DSM 17132 / JCM 16389 / KACC 11308 / NBRC 106382 / 4M15</strain>
    </source>
</reference>
<feature type="binding site" evidence="7">
    <location>
        <begin position="292"/>
        <end position="294"/>
    </location>
    <ligand>
        <name>substrate</name>
    </ligand>
</feature>
<evidence type="ECO:0000313" key="11">
    <source>
        <dbReference type="Proteomes" id="UP000007435"/>
    </source>
</evidence>
<name>E4RW87_LEAB4</name>
<dbReference type="PANTHER" id="PTHR11113:SF14">
    <property type="entry name" value="N-ACETYLGLUCOSAMINE-6-PHOSPHATE DEACETYLASE"/>
    <property type="match status" value="1"/>
</dbReference>
<feature type="active site" description="Proton donor/acceptor" evidence="6">
    <location>
        <position position="260"/>
    </location>
</feature>
<comment type="cofactor">
    <cofactor evidence="8">
        <name>a divalent metal cation</name>
        <dbReference type="ChEBI" id="CHEBI:60240"/>
    </cofactor>
    <text evidence="8">Binds 1 divalent metal cation per subunit.</text>
</comment>
<dbReference type="HOGENOM" id="CLU_032482_2_2_10"/>
<keyword evidence="4 5" id="KW-0119">Carbohydrate metabolism</keyword>
<dbReference type="STRING" id="649349.Lbys_1408"/>
<feature type="binding site" evidence="8">
    <location>
        <position position="203"/>
    </location>
    <ligand>
        <name>Zn(2+)</name>
        <dbReference type="ChEBI" id="CHEBI:29105"/>
    </ligand>
</feature>
<evidence type="ECO:0000256" key="7">
    <source>
        <dbReference type="PIRSR" id="PIRSR038994-2"/>
    </source>
</evidence>
<feature type="binding site" evidence="7">
    <location>
        <position position="214"/>
    </location>
    <ligand>
        <name>substrate</name>
    </ligand>
</feature>
<dbReference type="EMBL" id="CP002305">
    <property type="protein sequence ID" value="ADQ17122.1"/>
    <property type="molecule type" value="Genomic_DNA"/>
</dbReference>
<dbReference type="SUPFAM" id="SSF51556">
    <property type="entry name" value="Metallo-dependent hydrolases"/>
    <property type="match status" value="1"/>
</dbReference>
<accession>E4RW87</accession>
<evidence type="ECO:0000256" key="3">
    <source>
        <dbReference type="ARBA" id="ARBA00022801"/>
    </source>
</evidence>
<evidence type="ECO:0000259" key="9">
    <source>
        <dbReference type="Pfam" id="PF01979"/>
    </source>
</evidence>
<keyword evidence="3 5" id="KW-0378">Hydrolase</keyword>
<reference key="1">
    <citation type="submission" date="2010-11" db="EMBL/GenBank/DDBJ databases">
        <title>The complete genome of Leadbetterella byssophila DSM 17132.</title>
        <authorList>
            <consortium name="US DOE Joint Genome Institute (JGI-PGF)"/>
            <person name="Lucas S."/>
            <person name="Copeland A."/>
            <person name="Lapidus A."/>
            <person name="Glavina del Rio T."/>
            <person name="Dalin E."/>
            <person name="Tice H."/>
            <person name="Bruce D."/>
            <person name="Goodwin L."/>
            <person name="Pitluck S."/>
            <person name="Kyrpides N."/>
            <person name="Mavromatis K."/>
            <person name="Ivanova N."/>
            <person name="Teshima H."/>
            <person name="Brettin T."/>
            <person name="Detter J.C."/>
            <person name="Han C."/>
            <person name="Tapia R."/>
            <person name="Land M."/>
            <person name="Hauser L."/>
            <person name="Markowitz V."/>
            <person name="Cheng J.-F."/>
            <person name="Hugenholtz P."/>
            <person name="Woyke T."/>
            <person name="Wu D."/>
            <person name="Tindall B."/>
            <person name="Pomrenke H.G."/>
            <person name="Brambilla E."/>
            <person name="Klenk H.-P."/>
            <person name="Eisen J.A."/>
        </authorList>
    </citation>
    <scope>NUCLEOTIDE SEQUENCE [LARGE SCALE GENOMIC DNA]</scope>
    <source>
        <strain>DSM 17132</strain>
    </source>
</reference>
<evidence type="ECO:0000256" key="8">
    <source>
        <dbReference type="PIRSR" id="PIRSR038994-3"/>
    </source>
</evidence>
<gene>
    <name evidence="10" type="ordered locus">Lbys_1408</name>
</gene>
<dbReference type="AlphaFoldDB" id="E4RW87"/>
<evidence type="ECO:0000256" key="4">
    <source>
        <dbReference type="ARBA" id="ARBA00023277"/>
    </source>
</evidence>
<keyword evidence="2 8" id="KW-0479">Metal-binding</keyword>
<dbReference type="InterPro" id="IPR003764">
    <property type="entry name" value="GlcNAc_6-P_deAcase"/>
</dbReference>
<dbReference type="Pfam" id="PF01979">
    <property type="entry name" value="Amidohydro_1"/>
    <property type="match status" value="1"/>
</dbReference>
<evidence type="ECO:0000256" key="1">
    <source>
        <dbReference type="ARBA" id="ARBA00010716"/>
    </source>
</evidence>
<dbReference type="NCBIfam" id="TIGR00221">
    <property type="entry name" value="nagA"/>
    <property type="match status" value="1"/>
</dbReference>
<dbReference type="EC" id="3.5.1.25" evidence="10"/>
<evidence type="ECO:0000256" key="2">
    <source>
        <dbReference type="ARBA" id="ARBA00022723"/>
    </source>
</evidence>
<dbReference type="Gene3D" id="2.30.40.10">
    <property type="entry name" value="Urease, subunit C, domain 1"/>
    <property type="match status" value="1"/>
</dbReference>
<dbReference type="GO" id="GO:0006046">
    <property type="term" value="P:N-acetylglucosamine catabolic process"/>
    <property type="evidence" value="ECO:0007669"/>
    <property type="project" value="TreeGrafter"/>
</dbReference>
<feature type="domain" description="Amidohydrolase-related" evidence="9">
    <location>
        <begin position="40"/>
        <end position="349"/>
    </location>
</feature>
<protein>
    <submittedName>
        <fullName evidence="10">N-acetylglucosamine-6-phosphate deacetylase</fullName>
        <ecNumber evidence="10">3.5.1.25</ecNumber>
    </submittedName>
</protein>
<feature type="binding site" evidence="7">
    <location>
        <begin position="206"/>
        <end position="207"/>
    </location>
    <ligand>
        <name>substrate</name>
    </ligand>
</feature>
<feature type="binding site" evidence="7">
    <location>
        <position position="128"/>
    </location>
    <ligand>
        <name>substrate</name>
    </ligand>
</feature>
<dbReference type="OrthoDB" id="9776488at2"/>
<proteinExistence type="inferred from homology"/>
<dbReference type="InterPro" id="IPR006680">
    <property type="entry name" value="Amidohydro-rel"/>
</dbReference>
<feature type="binding site" evidence="8">
    <location>
        <position position="117"/>
    </location>
    <ligand>
        <name>Zn(2+)</name>
        <dbReference type="ChEBI" id="CHEBI:29105"/>
    </ligand>
</feature>
<dbReference type="KEGG" id="lby:Lbys_1408"/>
<dbReference type="PIRSF" id="PIRSF038994">
    <property type="entry name" value="NagA"/>
    <property type="match status" value="1"/>
</dbReference>
<dbReference type="GO" id="GO:0046872">
    <property type="term" value="F:metal ion binding"/>
    <property type="evidence" value="ECO:0007669"/>
    <property type="project" value="UniProtKB-KW"/>
</dbReference>